<name>B6FWY3_PEPHT</name>
<dbReference type="HOGENOM" id="CLU_089645_2_0_9"/>
<reference evidence="1 2" key="1">
    <citation type="submission" date="2008-09" db="EMBL/GenBank/DDBJ databases">
        <authorList>
            <person name="Fulton L."/>
            <person name="Clifton S."/>
            <person name="Fulton B."/>
            <person name="Xu J."/>
            <person name="Minx P."/>
            <person name="Pepin K.H."/>
            <person name="Johnson M."/>
            <person name="Thiruvilangam P."/>
            <person name="Bhonagiri V."/>
            <person name="Nash W.E."/>
            <person name="Mardis E.R."/>
            <person name="Wilson R.K."/>
        </authorList>
    </citation>
    <scope>NUCLEOTIDE SEQUENCE [LARGE SCALE GENOMIC DNA]</scope>
    <source>
        <strain evidence="1 2">DSM 13275</strain>
    </source>
</reference>
<evidence type="ECO:0008006" key="3">
    <source>
        <dbReference type="Google" id="ProtNLM"/>
    </source>
</evidence>
<dbReference type="eggNOG" id="COG3778">
    <property type="taxonomic scope" value="Bacteria"/>
</dbReference>
<dbReference type="AlphaFoldDB" id="B6FWY3"/>
<dbReference type="Proteomes" id="UP000003178">
    <property type="component" value="Unassembled WGS sequence"/>
</dbReference>
<dbReference type="RefSeq" id="WP_006439304.1">
    <property type="nucleotide sequence ID" value="NZ_DS995355.1"/>
</dbReference>
<dbReference type="OrthoDB" id="1629754at2"/>
<dbReference type="Pfam" id="PF10076">
    <property type="entry name" value="Phage_Mu_Gp48"/>
    <property type="match status" value="1"/>
</dbReference>
<proteinExistence type="predicted"/>
<dbReference type="STRING" id="500633.CLOHIR_00382"/>
<gene>
    <name evidence="1" type="ORF">CLOHIR_00382</name>
</gene>
<accession>B6FWY3</accession>
<sequence>MLKKYNWFYDKSNIYSKFPKLLQNEIDKPFMDALDIEIDKLKEAFTDLFNQFFVSTATWGLEFWEDLVKLETNEKLSYETRRSNVMAEMRRRDITTVEVIKKVAEAYSNGECDVIEDFEHYIFTIKFIGTKGIPAALDELDKVIKRIKPAHLDYKYEYSYLTWDEFDSYNKTWNEWDALNLTWNELEVYTEKKEAVR</sequence>
<evidence type="ECO:0000313" key="2">
    <source>
        <dbReference type="Proteomes" id="UP000003178"/>
    </source>
</evidence>
<evidence type="ECO:0000313" key="1">
    <source>
        <dbReference type="EMBL" id="EEA86044.1"/>
    </source>
</evidence>
<comment type="caution">
    <text evidence="1">The sequence shown here is derived from an EMBL/GenBank/DDBJ whole genome shotgun (WGS) entry which is preliminary data.</text>
</comment>
<dbReference type="InterPro" id="IPR018755">
    <property type="entry name" value="Phage_Mu_Gp48"/>
</dbReference>
<keyword evidence="2" id="KW-1185">Reference proteome</keyword>
<protein>
    <recommendedName>
        <fullName evidence="3">DUF2313 domain-containing protein</fullName>
    </recommendedName>
</protein>
<dbReference type="EMBL" id="ABWP01000011">
    <property type="protein sequence ID" value="EEA86044.1"/>
    <property type="molecule type" value="Genomic_DNA"/>
</dbReference>
<organism evidence="1 2">
    <name type="scientific">Peptacetobacter hiranonis (strain DSM 13275 / JCM 10541 / KCTC 15199 / TO-931)</name>
    <name type="common">Clostridium hiranonis</name>
    <dbReference type="NCBI Taxonomy" id="500633"/>
    <lineage>
        <taxon>Bacteria</taxon>
        <taxon>Bacillati</taxon>
        <taxon>Bacillota</taxon>
        <taxon>Clostridia</taxon>
        <taxon>Peptostreptococcales</taxon>
        <taxon>Peptostreptococcaceae</taxon>
        <taxon>Peptacetobacter</taxon>
    </lineage>
</organism>
<reference evidence="1 2" key="2">
    <citation type="submission" date="2008-10" db="EMBL/GenBank/DDBJ databases">
        <title>Draft genome sequence of Clostridium hiranonis (DSM 13275).</title>
        <authorList>
            <person name="Sudarsanam P."/>
            <person name="Ley R."/>
            <person name="Guruge J."/>
            <person name="Turnbaugh P.J."/>
            <person name="Mahowald M."/>
            <person name="Liep D."/>
            <person name="Gordon J."/>
        </authorList>
    </citation>
    <scope>NUCLEOTIDE SEQUENCE [LARGE SCALE GENOMIC DNA]</scope>
    <source>
        <strain evidence="1 2">DSM 13275</strain>
    </source>
</reference>